<dbReference type="AlphaFoldDB" id="A0A1M7KIZ8"/>
<dbReference type="NCBIfam" id="TIGR03619">
    <property type="entry name" value="F420_Rv2161c"/>
    <property type="match status" value="1"/>
</dbReference>
<dbReference type="InterPro" id="IPR011251">
    <property type="entry name" value="Luciferase-like_dom"/>
</dbReference>
<dbReference type="SUPFAM" id="SSF51679">
    <property type="entry name" value="Bacterial luciferase-like"/>
    <property type="match status" value="1"/>
</dbReference>
<dbReference type="Pfam" id="PF00296">
    <property type="entry name" value="Bac_luciferase"/>
    <property type="match status" value="1"/>
</dbReference>
<evidence type="ECO:0000313" key="3">
    <source>
        <dbReference type="EMBL" id="SHM65301.1"/>
    </source>
</evidence>
<dbReference type="EMBL" id="FRCS01000001">
    <property type="protein sequence ID" value="SHM65301.1"/>
    <property type="molecule type" value="Genomic_DNA"/>
</dbReference>
<name>A0A1M7KIZ8_9ACTN</name>
<gene>
    <name evidence="3" type="ORF">SAMN05443668_1011151</name>
</gene>
<dbReference type="GO" id="GO:0016705">
    <property type="term" value="F:oxidoreductase activity, acting on paired donors, with incorporation or reduction of molecular oxygen"/>
    <property type="evidence" value="ECO:0007669"/>
    <property type="project" value="InterPro"/>
</dbReference>
<sequence length="321" mass="33986">MSDTRVVLGAPRVVLGAAALPEPDPRWLAAAERLPIDSIWHGGHLLPPSATGEAITRLALLTAWTERVRVGTAVLLLPLYHPVVVAKQLADLDSHSGGRVTAGVGVGGEYPDEFAAVGVPMAERGARTDESIEVLRALWAGKPVSHHGRFVGFDDVTLRPVRTPGGGMREGGPPIVVSGRKAPAQRRAAALGDGWMPYLVSPSGYRRSVEAITSHAAQLGRSLDGFEWCLFLYCSIRRDADRARADVASFLGSAYGDKPAAMLDRIAPAGTPEQVAARLQEYVDAGVRHIVISPAAAEDTLEVVTLAAEEVLPRLTVGSPV</sequence>
<dbReference type="InterPro" id="IPR036661">
    <property type="entry name" value="Luciferase-like_sf"/>
</dbReference>
<protein>
    <submittedName>
        <fullName evidence="3">Probable F420-dependent oxidoreductase, Rv2161c family</fullName>
    </submittedName>
</protein>
<dbReference type="PANTHER" id="PTHR43244:SF1">
    <property type="entry name" value="5,10-METHYLENETETRAHYDROMETHANOPTERIN REDUCTASE"/>
    <property type="match status" value="1"/>
</dbReference>
<reference evidence="3 4" key="1">
    <citation type="submission" date="2016-11" db="EMBL/GenBank/DDBJ databases">
        <authorList>
            <person name="Jaros S."/>
            <person name="Januszkiewicz K."/>
            <person name="Wedrychowicz H."/>
        </authorList>
    </citation>
    <scope>NUCLEOTIDE SEQUENCE [LARGE SCALE GENOMIC DNA]</scope>
    <source>
        <strain evidence="3 4">DSM 46144</strain>
    </source>
</reference>
<dbReference type="OrthoDB" id="3532562at2"/>
<feature type="domain" description="Luciferase-like" evidence="2">
    <location>
        <begin position="26"/>
        <end position="289"/>
    </location>
</feature>
<dbReference type="InterPro" id="IPR019921">
    <property type="entry name" value="Lucif-like_OxRdtase_Rv2161c"/>
</dbReference>
<dbReference type="RefSeq" id="WP_073252092.1">
    <property type="nucleotide sequence ID" value="NZ_FRCS01000001.1"/>
</dbReference>
<dbReference type="Proteomes" id="UP000184440">
    <property type="component" value="Unassembled WGS sequence"/>
</dbReference>
<dbReference type="InterPro" id="IPR050564">
    <property type="entry name" value="F420-G6PD/mer"/>
</dbReference>
<proteinExistence type="predicted"/>
<dbReference type="STRING" id="134849.SAMN05443668_1011151"/>
<accession>A0A1M7KIZ8</accession>
<evidence type="ECO:0000256" key="1">
    <source>
        <dbReference type="ARBA" id="ARBA00023002"/>
    </source>
</evidence>
<dbReference type="Gene3D" id="3.20.20.30">
    <property type="entry name" value="Luciferase-like domain"/>
    <property type="match status" value="1"/>
</dbReference>
<keyword evidence="4" id="KW-1185">Reference proteome</keyword>
<dbReference type="PANTHER" id="PTHR43244">
    <property type="match status" value="1"/>
</dbReference>
<evidence type="ECO:0000313" key="4">
    <source>
        <dbReference type="Proteomes" id="UP000184440"/>
    </source>
</evidence>
<evidence type="ECO:0000259" key="2">
    <source>
        <dbReference type="Pfam" id="PF00296"/>
    </source>
</evidence>
<keyword evidence="1" id="KW-0560">Oxidoreductase</keyword>
<organism evidence="3 4">
    <name type="scientific">Cryptosporangium aurantiacum</name>
    <dbReference type="NCBI Taxonomy" id="134849"/>
    <lineage>
        <taxon>Bacteria</taxon>
        <taxon>Bacillati</taxon>
        <taxon>Actinomycetota</taxon>
        <taxon>Actinomycetes</taxon>
        <taxon>Cryptosporangiales</taxon>
        <taxon>Cryptosporangiaceae</taxon>
        <taxon>Cryptosporangium</taxon>
    </lineage>
</organism>